<protein>
    <submittedName>
        <fullName evidence="1">Uncharacterized protein</fullName>
    </submittedName>
</protein>
<name>A0A426RTD9_9SPHN</name>
<organism evidence="1 2">
    <name type="scientific">Sphingorhabdus wooponensis</name>
    <dbReference type="NCBI Taxonomy" id="940136"/>
    <lineage>
        <taxon>Bacteria</taxon>
        <taxon>Pseudomonadati</taxon>
        <taxon>Pseudomonadota</taxon>
        <taxon>Alphaproteobacteria</taxon>
        <taxon>Sphingomonadales</taxon>
        <taxon>Sphingomonadaceae</taxon>
        <taxon>Sphingorhabdus</taxon>
    </lineage>
</organism>
<dbReference type="RefSeq" id="WP_125230192.1">
    <property type="nucleotide sequence ID" value="NZ_RWJI01000001.1"/>
</dbReference>
<proteinExistence type="predicted"/>
<sequence length="114" mass="12333">MITIIATAMLSMAAMKGDPMDNARKAFNNCMIEVHNVAVAEKSAPNAFIKISDEACPTERAAYKAILVKSERSYGSSQAEAEKFAAEEIQMLVDSIVTSFNENVESGAKLTPEK</sequence>
<comment type="caution">
    <text evidence="1">The sequence shown here is derived from an EMBL/GenBank/DDBJ whole genome shotgun (WGS) entry which is preliminary data.</text>
</comment>
<accession>A0A426RTD9</accession>
<dbReference type="EMBL" id="RWJI01000001">
    <property type="protein sequence ID" value="RRQ52176.1"/>
    <property type="molecule type" value="Genomic_DNA"/>
</dbReference>
<reference evidence="1 2" key="1">
    <citation type="submission" date="2018-12" db="EMBL/GenBank/DDBJ databases">
        <authorList>
            <person name="Kim S.-J."/>
            <person name="Jung G.-Y."/>
        </authorList>
    </citation>
    <scope>NUCLEOTIDE SEQUENCE [LARGE SCALE GENOMIC DNA]</scope>
    <source>
        <strain evidence="1 2">03SU3-P</strain>
    </source>
</reference>
<gene>
    <name evidence="1" type="ORF">D7D48_04725</name>
</gene>
<dbReference type="OrthoDB" id="7594867at2"/>
<evidence type="ECO:0000313" key="1">
    <source>
        <dbReference type="EMBL" id="RRQ52176.1"/>
    </source>
</evidence>
<dbReference type="AlphaFoldDB" id="A0A426RTD9"/>
<keyword evidence="2" id="KW-1185">Reference proteome</keyword>
<dbReference type="Proteomes" id="UP000268553">
    <property type="component" value="Unassembled WGS sequence"/>
</dbReference>
<evidence type="ECO:0000313" key="2">
    <source>
        <dbReference type="Proteomes" id="UP000268553"/>
    </source>
</evidence>